<feature type="compositionally biased region" description="Basic and acidic residues" evidence="1">
    <location>
        <begin position="175"/>
        <end position="185"/>
    </location>
</feature>
<organism evidence="2 3">
    <name type="scientific">Oidiodendron maius (strain Zn)</name>
    <dbReference type="NCBI Taxonomy" id="913774"/>
    <lineage>
        <taxon>Eukaryota</taxon>
        <taxon>Fungi</taxon>
        <taxon>Dikarya</taxon>
        <taxon>Ascomycota</taxon>
        <taxon>Pezizomycotina</taxon>
        <taxon>Leotiomycetes</taxon>
        <taxon>Leotiomycetes incertae sedis</taxon>
        <taxon>Myxotrichaceae</taxon>
        <taxon>Oidiodendron</taxon>
    </lineage>
</organism>
<dbReference type="Proteomes" id="UP000054321">
    <property type="component" value="Unassembled WGS sequence"/>
</dbReference>
<reference evidence="3" key="2">
    <citation type="submission" date="2015-01" db="EMBL/GenBank/DDBJ databases">
        <title>Evolutionary Origins and Diversification of the Mycorrhizal Mutualists.</title>
        <authorList>
            <consortium name="DOE Joint Genome Institute"/>
            <consortium name="Mycorrhizal Genomics Consortium"/>
            <person name="Kohler A."/>
            <person name="Kuo A."/>
            <person name="Nagy L.G."/>
            <person name="Floudas D."/>
            <person name="Copeland A."/>
            <person name="Barry K.W."/>
            <person name="Cichocki N."/>
            <person name="Veneault-Fourrey C."/>
            <person name="LaButti K."/>
            <person name="Lindquist E.A."/>
            <person name="Lipzen A."/>
            <person name="Lundell T."/>
            <person name="Morin E."/>
            <person name="Murat C."/>
            <person name="Riley R."/>
            <person name="Ohm R."/>
            <person name="Sun H."/>
            <person name="Tunlid A."/>
            <person name="Henrissat B."/>
            <person name="Grigoriev I.V."/>
            <person name="Hibbett D.S."/>
            <person name="Martin F."/>
        </authorList>
    </citation>
    <scope>NUCLEOTIDE SEQUENCE [LARGE SCALE GENOMIC DNA]</scope>
    <source>
        <strain evidence="3">Zn</strain>
    </source>
</reference>
<sequence length="636" mass="69951">MMGQPQKPLDLQFINLSERATLDEEDLTKVRAHAMRDFSSKCKSLRGEAPVGEIEGDLNNVAPSSETTQEIIRFKLGPAGWTKKRKQSIYRTPLRDVPPFSTKCSVFSIGEVENDSGEEGSPAVGTHTTSTTFSHNPDTFSSENSLETLSQSKCFQNRPVVSLKGTTAHRSGTGKSREPVPRRQNEAYSRASSEQIGAKLKPQDFYQSNLGADLLDPFDTVPGLNTRRAHLLISHLNVMSVGLMRTCRSRWHFLATQDSAMLRVALSHAAGNLSMLQEQGDPTESLIWRTDAIRILNERLANATTSGLCPYTIGAVASMASYEATNGALAPVLAHMNGLDEMIRMIGGLQNISSPDLQRLILWSDLNCANALGSTPRFSARHILPLECEVVSPQDLAVGEGSPARGSVDFLESSLEGEALNESPLADLSILCPALATALLDLRYLTYTLKNIDDLKIPKCVDNLWYSDAVYSVQRRLMSLSASLPISPICRTVIIDRACNLAALIYVEIGFRNVNPHARIISNLVTTLHSALAPHISPAIPAATLYINSTLTPSMNIMFWVLMIGAAAAVDEAERVWFGAQLVQAKRMLDIGSWVEARQVLASIAWTHSVNELVRRRNIWEKMEDVMECTFVRFSK</sequence>
<dbReference type="EMBL" id="KN832895">
    <property type="protein sequence ID" value="KIM93470.1"/>
    <property type="molecule type" value="Genomic_DNA"/>
</dbReference>
<name>A0A0C3GBA8_OIDMZ</name>
<dbReference type="InterPro" id="IPR021858">
    <property type="entry name" value="Fun_TF"/>
</dbReference>
<dbReference type="AlphaFoldDB" id="A0A0C3GBA8"/>
<dbReference type="HOGENOM" id="CLU_440812_0_0_1"/>
<feature type="region of interest" description="Disordered" evidence="1">
    <location>
        <begin position="113"/>
        <end position="147"/>
    </location>
</feature>
<proteinExistence type="predicted"/>
<evidence type="ECO:0008006" key="4">
    <source>
        <dbReference type="Google" id="ProtNLM"/>
    </source>
</evidence>
<feature type="compositionally biased region" description="Polar residues" evidence="1">
    <location>
        <begin position="126"/>
        <end position="147"/>
    </location>
</feature>
<gene>
    <name evidence="2" type="ORF">OIDMADRAFT_61616</name>
</gene>
<dbReference type="OrthoDB" id="4159781at2759"/>
<protein>
    <recommendedName>
        <fullName evidence="4">Transcription factor domain-containing protein</fullName>
    </recommendedName>
</protein>
<evidence type="ECO:0000313" key="2">
    <source>
        <dbReference type="EMBL" id="KIM93470.1"/>
    </source>
</evidence>
<reference evidence="2 3" key="1">
    <citation type="submission" date="2014-04" db="EMBL/GenBank/DDBJ databases">
        <authorList>
            <consortium name="DOE Joint Genome Institute"/>
            <person name="Kuo A."/>
            <person name="Martino E."/>
            <person name="Perotto S."/>
            <person name="Kohler A."/>
            <person name="Nagy L.G."/>
            <person name="Floudas D."/>
            <person name="Copeland A."/>
            <person name="Barry K.W."/>
            <person name="Cichocki N."/>
            <person name="Veneault-Fourrey C."/>
            <person name="LaButti K."/>
            <person name="Lindquist E.A."/>
            <person name="Lipzen A."/>
            <person name="Lundell T."/>
            <person name="Morin E."/>
            <person name="Murat C."/>
            <person name="Sun H."/>
            <person name="Tunlid A."/>
            <person name="Henrissat B."/>
            <person name="Grigoriev I.V."/>
            <person name="Hibbett D.S."/>
            <person name="Martin F."/>
            <person name="Nordberg H.P."/>
            <person name="Cantor M.N."/>
            <person name="Hua S.X."/>
        </authorList>
    </citation>
    <scope>NUCLEOTIDE SEQUENCE [LARGE SCALE GENOMIC DNA]</scope>
    <source>
        <strain evidence="2 3">Zn</strain>
    </source>
</reference>
<evidence type="ECO:0000313" key="3">
    <source>
        <dbReference type="Proteomes" id="UP000054321"/>
    </source>
</evidence>
<feature type="region of interest" description="Disordered" evidence="1">
    <location>
        <begin position="160"/>
        <end position="194"/>
    </location>
</feature>
<dbReference type="PANTHER" id="PTHR37540">
    <property type="entry name" value="TRANSCRIPTION FACTOR (ACR-2), PUTATIVE-RELATED-RELATED"/>
    <property type="match status" value="1"/>
</dbReference>
<dbReference type="Pfam" id="PF11951">
    <property type="entry name" value="Fungal_trans_2"/>
    <property type="match status" value="1"/>
</dbReference>
<evidence type="ECO:0000256" key="1">
    <source>
        <dbReference type="SAM" id="MobiDB-lite"/>
    </source>
</evidence>
<keyword evidence="3" id="KW-1185">Reference proteome</keyword>
<dbReference type="STRING" id="913774.A0A0C3GBA8"/>
<dbReference type="PANTHER" id="PTHR37540:SF5">
    <property type="entry name" value="TRANSCRIPTION FACTOR DOMAIN-CONTAINING PROTEIN"/>
    <property type="match status" value="1"/>
</dbReference>
<accession>A0A0C3GBA8</accession>
<feature type="compositionally biased region" description="Polar residues" evidence="1">
    <location>
        <begin position="164"/>
        <end position="174"/>
    </location>
</feature>
<dbReference type="InParanoid" id="A0A0C3GBA8"/>